<dbReference type="CDD" id="cd02440">
    <property type="entry name" value="AdoMet_MTases"/>
    <property type="match status" value="1"/>
</dbReference>
<accession>A0A6C0U1Y4</accession>
<dbReference type="SUPFAM" id="SSF53335">
    <property type="entry name" value="S-adenosyl-L-methionine-dependent methyltransferases"/>
    <property type="match status" value="1"/>
</dbReference>
<keyword evidence="2" id="KW-0489">Methyltransferase</keyword>
<keyword evidence="2" id="KW-0808">Transferase</keyword>
<evidence type="ECO:0000313" key="3">
    <source>
        <dbReference type="Proteomes" id="UP000477680"/>
    </source>
</evidence>
<organism evidence="2 3">
    <name type="scientific">Kineobactrum salinum</name>
    <dbReference type="NCBI Taxonomy" id="2708301"/>
    <lineage>
        <taxon>Bacteria</taxon>
        <taxon>Pseudomonadati</taxon>
        <taxon>Pseudomonadota</taxon>
        <taxon>Gammaproteobacteria</taxon>
        <taxon>Cellvibrionales</taxon>
        <taxon>Halieaceae</taxon>
        <taxon>Kineobactrum</taxon>
    </lineage>
</organism>
<name>A0A6C0U1Y4_9GAMM</name>
<dbReference type="Gene3D" id="3.40.50.150">
    <property type="entry name" value="Vaccinia Virus protein VP39"/>
    <property type="match status" value="1"/>
</dbReference>
<keyword evidence="3" id="KW-1185">Reference proteome</keyword>
<dbReference type="InterPro" id="IPR029063">
    <property type="entry name" value="SAM-dependent_MTases_sf"/>
</dbReference>
<evidence type="ECO:0000256" key="1">
    <source>
        <dbReference type="SAM" id="SignalP"/>
    </source>
</evidence>
<evidence type="ECO:0000313" key="2">
    <source>
        <dbReference type="EMBL" id="QIB64375.1"/>
    </source>
</evidence>
<dbReference type="Pfam" id="PF13489">
    <property type="entry name" value="Methyltransf_23"/>
    <property type="match status" value="1"/>
</dbReference>
<sequence>MKYAVALLCALIVVPAQAALDWETALQGPQRSAENKARDDFRHPRETLEFFGLEEGMTVVELSPGGGWYTEVLAPLVVGNGKLYAAHLDPNGGAYARNSLGGYLQKLAADHELYGPVVVTRLQPPEETAIAPAGSADLVLAFRNVHSWLGQNALKETLEAAHRALKPGGVLGVVQHRASADAATDPETMGRTGYVSEDYLVEVATEAGFELAASSDINANPRDTADHPGGVWALPPVLRGGDQNREAMLAIGESDRMTLKFVKAE</sequence>
<feature type="signal peptide" evidence="1">
    <location>
        <begin position="1"/>
        <end position="18"/>
    </location>
</feature>
<protein>
    <submittedName>
        <fullName evidence="2">Class I SAM-dependent methyltransferase</fullName>
    </submittedName>
</protein>
<gene>
    <name evidence="2" type="ORF">G3T16_02100</name>
</gene>
<dbReference type="EMBL" id="CP048711">
    <property type="protein sequence ID" value="QIB64375.1"/>
    <property type="molecule type" value="Genomic_DNA"/>
</dbReference>
<dbReference type="AlphaFoldDB" id="A0A6C0U1Y4"/>
<dbReference type="InterPro" id="IPR016980">
    <property type="entry name" value="S-AdoMet-dep_MeTrfase_Alr7345"/>
</dbReference>
<reference evidence="2 3" key="1">
    <citation type="submission" date="2020-02" db="EMBL/GenBank/DDBJ databases">
        <title>Genome sequencing for Kineobactrum sp. M2.</title>
        <authorList>
            <person name="Park S.-J."/>
        </authorList>
    </citation>
    <scope>NUCLEOTIDE SEQUENCE [LARGE SCALE GENOMIC DNA]</scope>
    <source>
        <strain evidence="2 3">M2</strain>
    </source>
</reference>
<dbReference type="Proteomes" id="UP000477680">
    <property type="component" value="Chromosome"/>
</dbReference>
<feature type="chain" id="PRO_5025481612" evidence="1">
    <location>
        <begin position="19"/>
        <end position="265"/>
    </location>
</feature>
<dbReference type="GO" id="GO:0008168">
    <property type="term" value="F:methyltransferase activity"/>
    <property type="evidence" value="ECO:0007669"/>
    <property type="project" value="UniProtKB-KW"/>
</dbReference>
<dbReference type="PIRSF" id="PIRSF031679">
    <property type="entry name" value="Mtase_Alr7345_prd"/>
    <property type="match status" value="1"/>
</dbReference>
<dbReference type="KEGG" id="kim:G3T16_02100"/>
<dbReference type="RefSeq" id="WP_163493625.1">
    <property type="nucleotide sequence ID" value="NZ_CP048711.1"/>
</dbReference>
<dbReference type="GO" id="GO:0032259">
    <property type="term" value="P:methylation"/>
    <property type="evidence" value="ECO:0007669"/>
    <property type="project" value="UniProtKB-KW"/>
</dbReference>
<keyword evidence="1" id="KW-0732">Signal</keyword>
<proteinExistence type="predicted"/>